<dbReference type="OrthoDB" id="9776919at2"/>
<dbReference type="AlphaFoldDB" id="S7TB92"/>
<accession>S7TB92</accession>
<dbReference type="EMBL" id="ATHI01000011">
    <property type="protein sequence ID" value="EPR34422.1"/>
    <property type="molecule type" value="Genomic_DNA"/>
</dbReference>
<comment type="caution">
    <text evidence="1">The sequence shown here is derived from an EMBL/GenBank/DDBJ whole genome shotgun (WGS) entry which is preliminary data.</text>
</comment>
<dbReference type="SUPFAM" id="SSF52402">
    <property type="entry name" value="Adenine nucleotide alpha hydrolases-like"/>
    <property type="match status" value="1"/>
</dbReference>
<dbReference type="InterPro" id="IPR052188">
    <property type="entry name" value="Ni-pincer_cofactor_biosynth"/>
</dbReference>
<gene>
    <name evidence="1" type="ORF">dsat_0070</name>
</gene>
<evidence type="ECO:0008006" key="3">
    <source>
        <dbReference type="Google" id="ProtNLM"/>
    </source>
</evidence>
<dbReference type="PANTHER" id="PTHR43169:SF4">
    <property type="entry name" value="ATPASE, PP-LOOP SUPERFAMILY-RELATED"/>
    <property type="match status" value="1"/>
</dbReference>
<evidence type="ECO:0000313" key="1">
    <source>
        <dbReference type="EMBL" id="EPR34422.1"/>
    </source>
</evidence>
<dbReference type="STRING" id="1121439.dsat_0070"/>
<dbReference type="PANTHER" id="PTHR43169">
    <property type="entry name" value="EXSB FAMILY PROTEIN"/>
    <property type="match status" value="1"/>
</dbReference>
<organism evidence="1 2">
    <name type="scientific">Alkalidesulfovibrio alkalitolerans DSM 16529</name>
    <dbReference type="NCBI Taxonomy" id="1121439"/>
    <lineage>
        <taxon>Bacteria</taxon>
        <taxon>Pseudomonadati</taxon>
        <taxon>Thermodesulfobacteriota</taxon>
        <taxon>Desulfovibrionia</taxon>
        <taxon>Desulfovibrionales</taxon>
        <taxon>Desulfovibrionaceae</taxon>
        <taxon>Alkalidesulfovibrio</taxon>
    </lineage>
</organism>
<dbReference type="Gene3D" id="3.40.50.620">
    <property type="entry name" value="HUPs"/>
    <property type="match status" value="1"/>
</dbReference>
<dbReference type="eggNOG" id="COG1606">
    <property type="taxonomic scope" value="Bacteria"/>
</dbReference>
<proteinExistence type="predicted"/>
<dbReference type="InterPro" id="IPR014729">
    <property type="entry name" value="Rossmann-like_a/b/a_fold"/>
</dbReference>
<sequence>MDRRVARKLEAVRRLARSQGGYGGIVAVSGGLDSRLLAHVLWSLDLPFTAVHITGPHVPMRESAAAAVWLAAQGRPFDILEVDPLGLPEIKVNDRARCYACKSLMFRRIKALAREKGFSLVVEGSHATDLTMYRPGLKALSELGVISPWALANLTKPELRIIARELCLHDPEQPSRPCVFTRLDYGMTPTRRLLSRIGQAEAALEDLGLRDFRLRAHPDKGMVIQIAAHERVHARSHEREMESIVRSHFDVVPRILYTESVSGYFDAPRT</sequence>
<keyword evidence="2" id="KW-1185">Reference proteome</keyword>
<dbReference type="RefSeq" id="WP_020885476.1">
    <property type="nucleotide sequence ID" value="NZ_ATHI01000011.1"/>
</dbReference>
<protein>
    <recommendedName>
        <fullName evidence="3">Asparagine synthase</fullName>
    </recommendedName>
</protein>
<dbReference type="Proteomes" id="UP000014975">
    <property type="component" value="Unassembled WGS sequence"/>
</dbReference>
<name>S7TB92_9BACT</name>
<dbReference type="PATRIC" id="fig|1121439.3.peg.1285"/>
<reference evidence="1 2" key="1">
    <citation type="journal article" date="2013" name="Genome Announc.">
        <title>Draft genome sequences for three mercury-methylating, sulfate-reducing bacteria.</title>
        <authorList>
            <person name="Brown S.D."/>
            <person name="Hurt R.A.Jr."/>
            <person name="Gilmour C.C."/>
            <person name="Elias D.A."/>
        </authorList>
    </citation>
    <scope>NUCLEOTIDE SEQUENCE [LARGE SCALE GENOMIC DNA]</scope>
    <source>
        <strain evidence="1 2">DSM 16529</strain>
    </source>
</reference>
<evidence type="ECO:0000313" key="2">
    <source>
        <dbReference type="Proteomes" id="UP000014975"/>
    </source>
</evidence>